<dbReference type="InterPro" id="IPR029058">
    <property type="entry name" value="AB_hydrolase_fold"/>
</dbReference>
<dbReference type="PRINTS" id="PR00111">
    <property type="entry name" value="ABHYDROLASE"/>
</dbReference>
<dbReference type="Gene3D" id="3.40.50.1820">
    <property type="entry name" value="alpha/beta hydrolase"/>
    <property type="match status" value="1"/>
</dbReference>
<accession>A0ABV5GK77</accession>
<proteinExistence type="predicted"/>
<dbReference type="EMBL" id="JBHMEY010000010">
    <property type="protein sequence ID" value="MFB9095790.1"/>
    <property type="molecule type" value="Genomic_DNA"/>
</dbReference>
<evidence type="ECO:0000313" key="3">
    <source>
        <dbReference type="Proteomes" id="UP001589607"/>
    </source>
</evidence>
<reference evidence="2 3" key="1">
    <citation type="submission" date="2024-09" db="EMBL/GenBank/DDBJ databases">
        <authorList>
            <person name="Sun Q."/>
            <person name="Mori K."/>
        </authorList>
    </citation>
    <scope>NUCLEOTIDE SEQUENCE [LARGE SCALE GENOMIC DNA]</scope>
    <source>
        <strain evidence="2 3">CECT 7955</strain>
    </source>
</reference>
<dbReference type="PANTHER" id="PTHR46331:SF2">
    <property type="entry name" value="VALACYCLOVIR HYDROLASE"/>
    <property type="match status" value="1"/>
</dbReference>
<dbReference type="Gene3D" id="2.60.120.260">
    <property type="entry name" value="Galactose-binding domain-like"/>
    <property type="match status" value="1"/>
</dbReference>
<dbReference type="GO" id="GO:0016787">
    <property type="term" value="F:hydrolase activity"/>
    <property type="evidence" value="ECO:0007669"/>
    <property type="project" value="UniProtKB-KW"/>
</dbReference>
<evidence type="ECO:0000259" key="1">
    <source>
        <dbReference type="Pfam" id="PF00561"/>
    </source>
</evidence>
<dbReference type="RefSeq" id="WP_236456494.1">
    <property type="nucleotide sequence ID" value="NZ_CBCSGE010000011.1"/>
</dbReference>
<name>A0ABV5GK77_9FLAO</name>
<gene>
    <name evidence="2" type="ORF">ACFFVF_04630</name>
</gene>
<protein>
    <submittedName>
        <fullName evidence="2">Alpha/beta fold hydrolase</fullName>
    </submittedName>
</protein>
<sequence>MKKIVLLLLFIFNLTFSQKKITEKSEMFYYSLDLYSEHYADKEFKLSAAVRIENFLPNSKLDMGFIEKDEDQKYINYTSLYYDNVRNTDWKTYEVKGTINPKSKNFSVSIICRNKGDFYFDDFKLQIKNDRGKWETIKLENPGFEEGINLKQWNNFVNNGNQIEPENFTYTHTTEKPFKGKSCLHIKGTDILGSSSHGKFLEANGVQLYYETYGEGEPLLLLHGNGQSINAFSKQVEEYAKHYKVILVDCRGRGNSGYQDDVELTFDVEIEDLKQFLEKINIEKTHIVGWSDGGILGILMAIKHPEKVDKMVSMAGNIFPAGMIDKEELMDYIKQLEKLNDKHQYDKNIDFIYLDYKYPNLDYKDLNVITSKCLIMAGDRDEIKTEHTVKIFENIPNAQLAIVPNATHYLPSKNPELFNQIVLRFLKE</sequence>
<dbReference type="Proteomes" id="UP001589607">
    <property type="component" value="Unassembled WGS sequence"/>
</dbReference>
<feature type="domain" description="AB hydrolase-1" evidence="1">
    <location>
        <begin position="218"/>
        <end position="321"/>
    </location>
</feature>
<keyword evidence="3" id="KW-1185">Reference proteome</keyword>
<evidence type="ECO:0000313" key="2">
    <source>
        <dbReference type="EMBL" id="MFB9095790.1"/>
    </source>
</evidence>
<dbReference type="Pfam" id="PF00561">
    <property type="entry name" value="Abhydrolase_1"/>
    <property type="match status" value="1"/>
</dbReference>
<organism evidence="2 3">
    <name type="scientific">Flavobacterium jumunjinense</name>
    <dbReference type="NCBI Taxonomy" id="998845"/>
    <lineage>
        <taxon>Bacteria</taxon>
        <taxon>Pseudomonadati</taxon>
        <taxon>Bacteroidota</taxon>
        <taxon>Flavobacteriia</taxon>
        <taxon>Flavobacteriales</taxon>
        <taxon>Flavobacteriaceae</taxon>
        <taxon>Flavobacterium</taxon>
    </lineage>
</organism>
<dbReference type="SUPFAM" id="SSF53474">
    <property type="entry name" value="alpha/beta-Hydrolases"/>
    <property type="match status" value="1"/>
</dbReference>
<dbReference type="InterPro" id="IPR000073">
    <property type="entry name" value="AB_hydrolase_1"/>
</dbReference>
<keyword evidence="2" id="KW-0378">Hydrolase</keyword>
<dbReference type="PANTHER" id="PTHR46331">
    <property type="entry name" value="VALACYCLOVIR HYDROLASE"/>
    <property type="match status" value="1"/>
</dbReference>
<comment type="caution">
    <text evidence="2">The sequence shown here is derived from an EMBL/GenBank/DDBJ whole genome shotgun (WGS) entry which is preliminary data.</text>
</comment>